<evidence type="ECO:0000313" key="1">
    <source>
        <dbReference type="EMBL" id="KAG4305127.1"/>
    </source>
</evidence>
<comment type="caution">
    <text evidence="1">The sequence shown here is derived from an EMBL/GenBank/DDBJ whole genome shotgun (WGS) entry which is preliminary data.</text>
</comment>
<proteinExistence type="predicted"/>
<organism evidence="1 2">
    <name type="scientific">Pneumocystis oryctolagi</name>
    <dbReference type="NCBI Taxonomy" id="42067"/>
    <lineage>
        <taxon>Eukaryota</taxon>
        <taxon>Fungi</taxon>
        <taxon>Dikarya</taxon>
        <taxon>Ascomycota</taxon>
        <taxon>Taphrinomycotina</taxon>
        <taxon>Pneumocystomycetes</taxon>
        <taxon>Pneumocystaceae</taxon>
        <taxon>Pneumocystis</taxon>
    </lineage>
</organism>
<name>A0ACB7CF60_9ASCO</name>
<accession>A0ACB7CF60</accession>
<protein>
    <submittedName>
        <fullName evidence="1">Uncharacterized protein</fullName>
    </submittedName>
</protein>
<reference evidence="1 2" key="1">
    <citation type="journal article" date="2021" name="Commun. Biol.">
        <title>Genomic insights into the host specific adaptation of the Pneumocystis genus.</title>
        <authorList>
            <person name="Cisse O.H."/>
            <person name="Ma L."/>
            <person name="Dekker J.P."/>
            <person name="Khil P.P."/>
            <person name="Youn J.-H."/>
            <person name="Brenchley J.M."/>
            <person name="Blair R."/>
            <person name="Pahar B."/>
            <person name="Chabe M."/>
            <person name="Van Rompay K.K.A."/>
            <person name="Keesler R."/>
            <person name="Sukura A."/>
            <person name="Hirsch V."/>
            <person name="Kutty G."/>
            <person name="Liu Y."/>
            <person name="Peng L."/>
            <person name="Chen J."/>
            <person name="Song J."/>
            <person name="Weissenbacher-Lang C."/>
            <person name="Xu J."/>
            <person name="Upham N.S."/>
            <person name="Stajich J.E."/>
            <person name="Cuomo C.A."/>
            <person name="Cushion M.T."/>
            <person name="Kovacs J.A."/>
        </authorList>
    </citation>
    <scope>NUCLEOTIDE SEQUENCE [LARGE SCALE GENOMIC DNA]</scope>
    <source>
        <strain evidence="1 2">RABM</strain>
    </source>
</reference>
<evidence type="ECO:0000313" key="2">
    <source>
        <dbReference type="Proteomes" id="UP000768646"/>
    </source>
</evidence>
<sequence>MSSYLQNFPSSPTYSMTSSAQVAPTVASLCIQTALPLPKTIITKNDISASIEGKEFTAYQELLYAAKTYRHSLAQLSKTASSFGAALERCARCKGVGDEEVSGFMLAGGLQYLVANHQQILSETLYRRFEIPLMEELDTFCAITQERDDMYQRQMMEKNKKIQQREAEHLRIGRKKQRDLATFRQALIDLSRLADDLERLKSDHYNGALDTIHETWSRVLDRSALIVRAEVDIYEGIAKKGWSGGGLEEIIARSGDPFNITHNEESTTQGGHGEIFSILPPHSILASPQSPIFNESKLNGQYKSLTGTFSNPEEFDDYDVDEDSRSIFSNDVPKYMSIISDEMGNFKNKNNTEISELSPEDLLNINQKIQSININMMDNQNKYYNTGDDELKNGFASEETTYNNETPNAHSG</sequence>
<dbReference type="EMBL" id="JABTEG010000004">
    <property type="protein sequence ID" value="KAG4305127.1"/>
    <property type="molecule type" value="Genomic_DNA"/>
</dbReference>
<dbReference type="Proteomes" id="UP000768646">
    <property type="component" value="Unassembled WGS sequence"/>
</dbReference>
<keyword evidence="2" id="KW-1185">Reference proteome</keyword>
<gene>
    <name evidence="1" type="ORF">PORY_001297</name>
</gene>